<dbReference type="EMBL" id="MN740152">
    <property type="protein sequence ID" value="QHT90027.1"/>
    <property type="molecule type" value="Genomic_DNA"/>
</dbReference>
<accession>A0A6C0ICB2</accession>
<organism evidence="1">
    <name type="scientific">viral metagenome</name>
    <dbReference type="NCBI Taxonomy" id="1070528"/>
    <lineage>
        <taxon>unclassified sequences</taxon>
        <taxon>metagenomes</taxon>
        <taxon>organismal metagenomes</taxon>
    </lineage>
</organism>
<evidence type="ECO:0000313" key="1">
    <source>
        <dbReference type="EMBL" id="QHT90027.1"/>
    </source>
</evidence>
<reference evidence="1" key="1">
    <citation type="journal article" date="2020" name="Nature">
        <title>Giant virus diversity and host interactions through global metagenomics.</title>
        <authorList>
            <person name="Schulz F."/>
            <person name="Roux S."/>
            <person name="Paez-Espino D."/>
            <person name="Jungbluth S."/>
            <person name="Walsh D.A."/>
            <person name="Denef V.J."/>
            <person name="McMahon K.D."/>
            <person name="Konstantinidis K.T."/>
            <person name="Eloe-Fadrosh E.A."/>
            <person name="Kyrpides N.C."/>
            <person name="Woyke T."/>
        </authorList>
    </citation>
    <scope>NUCLEOTIDE SEQUENCE</scope>
    <source>
        <strain evidence="1">GVMAG-M-3300023184-62</strain>
    </source>
</reference>
<protein>
    <submittedName>
        <fullName evidence="1">Uncharacterized protein</fullName>
    </submittedName>
</protein>
<name>A0A6C0ICB2_9ZZZZ</name>
<sequence length="30" mass="3031">MAQAGGGSPQKCFNLKKKLKAAGSLKPGTL</sequence>
<proteinExistence type="predicted"/>
<dbReference type="AlphaFoldDB" id="A0A6C0ICB2"/>